<organism evidence="1 2">
    <name type="scientific">Sporobacter termitidis DSM 10068</name>
    <dbReference type="NCBI Taxonomy" id="1123282"/>
    <lineage>
        <taxon>Bacteria</taxon>
        <taxon>Bacillati</taxon>
        <taxon>Bacillota</taxon>
        <taxon>Clostridia</taxon>
        <taxon>Eubacteriales</taxon>
        <taxon>Oscillospiraceae</taxon>
        <taxon>Sporobacter</taxon>
    </lineage>
</organism>
<dbReference type="Pfam" id="PF16510">
    <property type="entry name" value="P22_portal"/>
    <property type="match status" value="1"/>
</dbReference>
<dbReference type="Proteomes" id="UP000183995">
    <property type="component" value="Unassembled WGS sequence"/>
</dbReference>
<dbReference type="InterPro" id="IPR032427">
    <property type="entry name" value="P22_portal"/>
</dbReference>
<evidence type="ECO:0008006" key="3">
    <source>
        <dbReference type="Google" id="ProtNLM"/>
    </source>
</evidence>
<proteinExistence type="predicted"/>
<keyword evidence="2" id="KW-1185">Reference proteome</keyword>
<name>A0A1M5YHD7_9FIRM</name>
<sequence length="557" mass="60957">MMSKGIPDCESVWKEYLKGLGDNARQGLNDTVQTNEDFFVGNQWKGVEAGGLPTPVFNFLKRVVLFTVAGITSNNLKMQASAMGSSAGGGDLDVIADVVNRDFGALFESNKIVNLLREFLRNAAVDGDACTYTYWDPEIDTGHPVKGAIITEIIENTRVFFGDASDRRVQRQPYIIISRRELLDVLRDRASELGCADLDSITADTDDGRTEPSNMTDDKATVLLRFWRSKTTKTVWAVETTRGAVIRKPWDTGLALYPVTWLCWDNIHDSYHGQAMITGLIPNQIFINKLFAMSMISLMTTAYPKIIYDKTRIAKWDNRVGAAIPVQGGDVNSVAKIIDPAQISPQIAQFINLAVDYTQTFLGATSAALGEARPENTSAIIALQRASATPSELTKQNLYESLEDLGRIYIDFMASCYGTRKVLLEQPDSFAVVAAAGGLRPEDKIPVEFDYGQLKALSLSVKLDIGASAYWSEIASLQTLDNLLTQGKISLIDYLERVPNGYISKQQELIDKLRDDQAAPQNAGEGIAADGMAAPIPIAPGLQTLKHAVLNTGGMKP</sequence>
<reference evidence="1 2" key="1">
    <citation type="submission" date="2016-11" db="EMBL/GenBank/DDBJ databases">
        <authorList>
            <person name="Jaros S."/>
            <person name="Januszkiewicz K."/>
            <person name="Wedrychowicz H."/>
        </authorList>
    </citation>
    <scope>NUCLEOTIDE SEQUENCE [LARGE SCALE GENOMIC DNA]</scope>
    <source>
        <strain evidence="1 2">DSM 10068</strain>
    </source>
</reference>
<protein>
    <recommendedName>
        <fullName evidence="3">Bacteriophage head to tail connecting protein</fullName>
    </recommendedName>
</protein>
<evidence type="ECO:0000313" key="2">
    <source>
        <dbReference type="Proteomes" id="UP000183995"/>
    </source>
</evidence>
<dbReference type="AlphaFoldDB" id="A0A1M5YHD7"/>
<gene>
    <name evidence="1" type="ORF">SAMN02745823_02539</name>
</gene>
<dbReference type="STRING" id="1123282.SAMN02745823_02539"/>
<dbReference type="RefSeq" id="WP_143162346.1">
    <property type="nucleotide sequence ID" value="NZ_FQXV01000008.1"/>
</dbReference>
<evidence type="ECO:0000313" key="1">
    <source>
        <dbReference type="EMBL" id="SHI11435.1"/>
    </source>
</evidence>
<accession>A0A1M5YHD7</accession>
<dbReference type="EMBL" id="FQXV01000008">
    <property type="protein sequence ID" value="SHI11435.1"/>
    <property type="molecule type" value="Genomic_DNA"/>
</dbReference>